<evidence type="ECO:0000313" key="2">
    <source>
        <dbReference type="Proteomes" id="UP000798662"/>
    </source>
</evidence>
<accession>A0ACC3BTG6</accession>
<name>A0ACC3BTG6_PYRYE</name>
<sequence>MASPTCPLLPPPRIGVLELHGDFAEHTAMLRARGAETVPLRCAADLSPTPPLDGLVLPGGESSTMAILLDALSMADPLRGLIAGGLPVFGTCAGAILLSDEVVGKGGEAASVALGGLDVATRRNGYGTQVHSFEAETAWLPADVAADADATTTAPTAATDDAGAVAPLPTGPLRVVLIRAPIFERLGPGVEELVSHEGRAVMVRGGSQRQVLAATFHPELTGDGRVHALFLGMVDERRRRLAADGGGGKKAAA</sequence>
<comment type="caution">
    <text evidence="1">The sequence shown here is derived from an EMBL/GenBank/DDBJ whole genome shotgun (WGS) entry which is preliminary data.</text>
</comment>
<keyword evidence="2" id="KW-1185">Reference proteome</keyword>
<reference evidence="1" key="1">
    <citation type="submission" date="2019-11" db="EMBL/GenBank/DDBJ databases">
        <title>Nori genome reveals adaptations in red seaweeds to the harsh intertidal environment.</title>
        <authorList>
            <person name="Wang D."/>
            <person name="Mao Y."/>
        </authorList>
    </citation>
    <scope>NUCLEOTIDE SEQUENCE</scope>
    <source>
        <tissue evidence="1">Gametophyte</tissue>
    </source>
</reference>
<gene>
    <name evidence="1" type="ORF">I4F81_003918</name>
</gene>
<dbReference type="EMBL" id="CM020618">
    <property type="protein sequence ID" value="KAK1861334.1"/>
    <property type="molecule type" value="Genomic_DNA"/>
</dbReference>
<organism evidence="1 2">
    <name type="scientific">Pyropia yezoensis</name>
    <name type="common">Susabi-nori</name>
    <name type="synonym">Porphyra yezoensis</name>
    <dbReference type="NCBI Taxonomy" id="2788"/>
    <lineage>
        <taxon>Eukaryota</taxon>
        <taxon>Rhodophyta</taxon>
        <taxon>Bangiophyceae</taxon>
        <taxon>Bangiales</taxon>
        <taxon>Bangiaceae</taxon>
        <taxon>Pyropia</taxon>
    </lineage>
</organism>
<evidence type="ECO:0000313" key="1">
    <source>
        <dbReference type="EMBL" id="KAK1861334.1"/>
    </source>
</evidence>
<dbReference type="Proteomes" id="UP000798662">
    <property type="component" value="Chromosome 1"/>
</dbReference>
<proteinExistence type="predicted"/>
<protein>
    <submittedName>
        <fullName evidence="1">Uncharacterized protein</fullName>
    </submittedName>
</protein>